<proteinExistence type="predicted"/>
<feature type="compositionally biased region" description="Basic and acidic residues" evidence="1">
    <location>
        <begin position="367"/>
        <end position="379"/>
    </location>
</feature>
<dbReference type="SUPFAM" id="SSF55797">
    <property type="entry name" value="PR-1-like"/>
    <property type="match status" value="1"/>
</dbReference>
<feature type="compositionally biased region" description="Basic and acidic residues" evidence="1">
    <location>
        <begin position="335"/>
        <end position="344"/>
    </location>
</feature>
<dbReference type="SMART" id="SM00198">
    <property type="entry name" value="SCP"/>
    <property type="match status" value="1"/>
</dbReference>
<dbReference type="InterPro" id="IPR002413">
    <property type="entry name" value="V5_allergen-like"/>
</dbReference>
<feature type="region of interest" description="Disordered" evidence="1">
    <location>
        <begin position="308"/>
        <end position="385"/>
    </location>
</feature>
<sequence length="467" mass="50450">MSRVIYTLRNLVKTMASLLCFVGLLLVGFASANLEGHQQRLTKHHSSPHKNHHSVQNTPLVEPGAQKNIIAHKTPQKTTLQKPQVKQSVPLTSVNKPAAQNEVKTVDSKAVEGTRQATGRAILLHTANGQGHVVQDSPSGKAQVIVINSEVAADNGGKLDPFSQDCLDAHNNYRAKHGVPPLMWSRELADGAQNWADQLASTDSLQHDEVAIHNRKMGENLAYFQPAVPKCEGAMVDNCVNCREMVQRWYDEVKNYDFDKGGPKAASGAYKHFSQLIWANTAELGVGTAVSKRYGFITVARYRPTGNDGGIEEFIRNVPPEGGPLPTLSAPLQDNTKHAGDEKISPSSQKSPVVSQATTNSVASQTAHKDSSKADKEKGYAPTVTSGAPILAKGAKLRGQLASVQPIDKEQHHKGGFVHTLTANDGTKAQVYLSRNGAHAGIVFRNEISRVTSDEDTTGVKRTINVL</sequence>
<dbReference type="Gene3D" id="3.40.33.10">
    <property type="entry name" value="CAP"/>
    <property type="match status" value="1"/>
</dbReference>
<feature type="compositionally biased region" description="Polar residues" evidence="1">
    <location>
        <begin position="357"/>
        <end position="366"/>
    </location>
</feature>
<feature type="compositionally biased region" description="Low complexity" evidence="1">
    <location>
        <begin position="345"/>
        <end position="356"/>
    </location>
</feature>
<comment type="caution">
    <text evidence="3">The sequence shown here is derived from an EMBL/GenBank/DDBJ whole genome shotgun (WGS) entry which is preliminary data.</text>
</comment>
<dbReference type="InterPro" id="IPR014044">
    <property type="entry name" value="CAP_dom"/>
</dbReference>
<dbReference type="FunFam" id="3.40.33.10:FF:000010">
    <property type="entry name" value="Predicted protein"/>
    <property type="match status" value="1"/>
</dbReference>
<dbReference type="PRINTS" id="PR00838">
    <property type="entry name" value="V5ALLERGEN"/>
</dbReference>
<gene>
    <name evidence="3" type="ORF">pdam_00008837</name>
</gene>
<dbReference type="PANTHER" id="PTHR10334">
    <property type="entry name" value="CYSTEINE-RICH SECRETORY PROTEIN-RELATED"/>
    <property type="match status" value="1"/>
</dbReference>
<name>A0A3M6USW9_POCDA</name>
<feature type="region of interest" description="Disordered" evidence="1">
    <location>
        <begin position="39"/>
        <end position="59"/>
    </location>
</feature>
<dbReference type="CDD" id="cd05382">
    <property type="entry name" value="CAP_GAPR1-like"/>
    <property type="match status" value="1"/>
</dbReference>
<evidence type="ECO:0000313" key="3">
    <source>
        <dbReference type="EMBL" id="RMX56418.1"/>
    </source>
</evidence>
<accession>A0A3M6USW9</accession>
<dbReference type="InterPro" id="IPR035940">
    <property type="entry name" value="CAP_sf"/>
</dbReference>
<dbReference type="Pfam" id="PF00188">
    <property type="entry name" value="CAP"/>
    <property type="match status" value="1"/>
</dbReference>
<feature type="compositionally biased region" description="Basic residues" evidence="1">
    <location>
        <begin position="40"/>
        <end position="53"/>
    </location>
</feature>
<dbReference type="EMBL" id="RCHS01000841">
    <property type="protein sequence ID" value="RMX56418.1"/>
    <property type="molecule type" value="Genomic_DNA"/>
</dbReference>
<reference evidence="3 4" key="1">
    <citation type="journal article" date="2018" name="Sci. Rep.">
        <title>Comparative analysis of the Pocillopora damicornis genome highlights role of immune system in coral evolution.</title>
        <authorList>
            <person name="Cunning R."/>
            <person name="Bay R.A."/>
            <person name="Gillette P."/>
            <person name="Baker A.C."/>
            <person name="Traylor-Knowles N."/>
        </authorList>
    </citation>
    <scope>NUCLEOTIDE SEQUENCE [LARGE SCALE GENOMIC DNA]</scope>
    <source>
        <strain evidence="3">RSMAS</strain>
        <tissue evidence="3">Whole animal</tissue>
    </source>
</reference>
<dbReference type="InterPro" id="IPR034113">
    <property type="entry name" value="SCP_GAPR1-like"/>
</dbReference>
<protein>
    <recommendedName>
        <fullName evidence="2">SCP domain-containing protein</fullName>
    </recommendedName>
</protein>
<dbReference type="AlphaFoldDB" id="A0A3M6USW9"/>
<keyword evidence="4" id="KW-1185">Reference proteome</keyword>
<dbReference type="PRINTS" id="PR00837">
    <property type="entry name" value="V5TPXLIKE"/>
</dbReference>
<dbReference type="InterPro" id="IPR001283">
    <property type="entry name" value="CRISP-related"/>
</dbReference>
<dbReference type="OrthoDB" id="337038at2759"/>
<evidence type="ECO:0000259" key="2">
    <source>
        <dbReference type="SMART" id="SM00198"/>
    </source>
</evidence>
<dbReference type="Proteomes" id="UP000275408">
    <property type="component" value="Unassembled WGS sequence"/>
</dbReference>
<organism evidence="3 4">
    <name type="scientific">Pocillopora damicornis</name>
    <name type="common">Cauliflower coral</name>
    <name type="synonym">Millepora damicornis</name>
    <dbReference type="NCBI Taxonomy" id="46731"/>
    <lineage>
        <taxon>Eukaryota</taxon>
        <taxon>Metazoa</taxon>
        <taxon>Cnidaria</taxon>
        <taxon>Anthozoa</taxon>
        <taxon>Hexacorallia</taxon>
        <taxon>Scleractinia</taxon>
        <taxon>Astrocoeniina</taxon>
        <taxon>Pocilloporidae</taxon>
        <taxon>Pocillopora</taxon>
    </lineage>
</organism>
<dbReference type="STRING" id="46731.A0A3M6USW9"/>
<evidence type="ECO:0000256" key="1">
    <source>
        <dbReference type="SAM" id="MobiDB-lite"/>
    </source>
</evidence>
<feature type="domain" description="SCP" evidence="2">
    <location>
        <begin position="161"/>
        <end position="310"/>
    </location>
</feature>
<evidence type="ECO:0000313" key="4">
    <source>
        <dbReference type="Proteomes" id="UP000275408"/>
    </source>
</evidence>